<name>A0ABR1CPI3_NECAM</name>
<feature type="chain" id="PRO_5046774006" description="Secreted protein" evidence="1">
    <location>
        <begin position="21"/>
        <end position="110"/>
    </location>
</feature>
<protein>
    <recommendedName>
        <fullName evidence="4">Secreted protein</fullName>
    </recommendedName>
</protein>
<reference evidence="2 3" key="1">
    <citation type="submission" date="2023-08" db="EMBL/GenBank/DDBJ databases">
        <title>A Necator americanus chromosomal reference genome.</title>
        <authorList>
            <person name="Ilik V."/>
            <person name="Petrzelkova K.J."/>
            <person name="Pardy F."/>
            <person name="Fuh T."/>
            <person name="Niatou-Singa F.S."/>
            <person name="Gouil Q."/>
            <person name="Baker L."/>
            <person name="Ritchie M.E."/>
            <person name="Jex A.R."/>
            <person name="Gazzola D."/>
            <person name="Li H."/>
            <person name="Toshio Fujiwara R."/>
            <person name="Zhan B."/>
            <person name="Aroian R.V."/>
            <person name="Pafco B."/>
            <person name="Schwarz E.M."/>
        </authorList>
    </citation>
    <scope>NUCLEOTIDE SEQUENCE [LARGE SCALE GENOMIC DNA]</scope>
    <source>
        <strain evidence="2 3">Aroian</strain>
        <tissue evidence="2">Whole animal</tissue>
    </source>
</reference>
<accession>A0ABR1CPI3</accession>
<evidence type="ECO:0000313" key="3">
    <source>
        <dbReference type="Proteomes" id="UP001303046"/>
    </source>
</evidence>
<feature type="signal peptide" evidence="1">
    <location>
        <begin position="1"/>
        <end position="20"/>
    </location>
</feature>
<proteinExistence type="predicted"/>
<dbReference type="Proteomes" id="UP001303046">
    <property type="component" value="Unassembled WGS sequence"/>
</dbReference>
<sequence length="110" mass="12707">MRSFITAAVIFVALFYVTYSRQFTKCEEWCLTVLVPQKFFRADLFDCHPGTYARNCLTSANELLGLIPEFSEHEDSLPPDGHRGHSIEYCTQSAYEKYRARGTTDIDREL</sequence>
<keyword evidence="1" id="KW-0732">Signal</keyword>
<evidence type="ECO:0000313" key="2">
    <source>
        <dbReference type="EMBL" id="KAK6739106.1"/>
    </source>
</evidence>
<comment type="caution">
    <text evidence="2">The sequence shown here is derived from an EMBL/GenBank/DDBJ whole genome shotgun (WGS) entry which is preliminary data.</text>
</comment>
<gene>
    <name evidence="2" type="primary">Necator_chrII.g8698</name>
    <name evidence="2" type="ORF">RB195_020903</name>
</gene>
<organism evidence="2 3">
    <name type="scientific">Necator americanus</name>
    <name type="common">Human hookworm</name>
    <dbReference type="NCBI Taxonomy" id="51031"/>
    <lineage>
        <taxon>Eukaryota</taxon>
        <taxon>Metazoa</taxon>
        <taxon>Ecdysozoa</taxon>
        <taxon>Nematoda</taxon>
        <taxon>Chromadorea</taxon>
        <taxon>Rhabditida</taxon>
        <taxon>Rhabditina</taxon>
        <taxon>Rhabditomorpha</taxon>
        <taxon>Strongyloidea</taxon>
        <taxon>Ancylostomatidae</taxon>
        <taxon>Bunostominae</taxon>
        <taxon>Necator</taxon>
    </lineage>
</organism>
<keyword evidence="3" id="KW-1185">Reference proteome</keyword>
<evidence type="ECO:0008006" key="4">
    <source>
        <dbReference type="Google" id="ProtNLM"/>
    </source>
</evidence>
<dbReference type="EMBL" id="JAVFWL010000002">
    <property type="protein sequence ID" value="KAK6739106.1"/>
    <property type="molecule type" value="Genomic_DNA"/>
</dbReference>
<evidence type="ECO:0000256" key="1">
    <source>
        <dbReference type="SAM" id="SignalP"/>
    </source>
</evidence>